<accession>A0A4U6QEA5</accession>
<keyword evidence="3" id="KW-1185">Reference proteome</keyword>
<gene>
    <name evidence="2" type="ORF">FDO65_12460</name>
</gene>
<proteinExistence type="predicted"/>
<dbReference type="RefSeq" id="WP_137450041.1">
    <property type="nucleotide sequence ID" value="NZ_SZZH01000003.1"/>
</dbReference>
<sequence length="171" mass="19029">MTGIDRRRQQVSLEEQTEILGPHRLGRHYPDEYEIPTVMIKGREFLVPALGDKLELIMHVCVHATGSSTVDEPVMELAPEFTADDLVDALRLLQEVRIEVDRLELGLLQSLSDLGVPDERAAEARRSSPEDIAPYRAQLRADEQIRRPAALTKRWGQIDPAGDGDGGSPEA</sequence>
<comment type="caution">
    <text evidence="2">The sequence shown here is derived from an EMBL/GenBank/DDBJ whole genome shotgun (WGS) entry which is preliminary data.</text>
</comment>
<evidence type="ECO:0000313" key="2">
    <source>
        <dbReference type="EMBL" id="TKV58378.1"/>
    </source>
</evidence>
<dbReference type="EMBL" id="SZZH01000003">
    <property type="protein sequence ID" value="TKV58378.1"/>
    <property type="molecule type" value="Genomic_DNA"/>
</dbReference>
<dbReference type="AlphaFoldDB" id="A0A4U6QEA5"/>
<name>A0A4U6QEA5_9ACTN</name>
<feature type="region of interest" description="Disordered" evidence="1">
    <location>
        <begin position="150"/>
        <end position="171"/>
    </location>
</feature>
<reference evidence="2 3" key="1">
    <citation type="submission" date="2019-05" db="EMBL/GenBank/DDBJ databases">
        <title>Nakamurella sp. N5BH11, whole genome shotgun sequence.</title>
        <authorList>
            <person name="Tuo L."/>
        </authorList>
    </citation>
    <scope>NUCLEOTIDE SEQUENCE [LARGE SCALE GENOMIC DNA]</scope>
    <source>
        <strain evidence="2 3">N5BH11</strain>
    </source>
</reference>
<organism evidence="2 3">
    <name type="scientific">Nakamurella flava</name>
    <dbReference type="NCBI Taxonomy" id="2576308"/>
    <lineage>
        <taxon>Bacteria</taxon>
        <taxon>Bacillati</taxon>
        <taxon>Actinomycetota</taxon>
        <taxon>Actinomycetes</taxon>
        <taxon>Nakamurellales</taxon>
        <taxon>Nakamurellaceae</taxon>
        <taxon>Nakamurella</taxon>
    </lineage>
</organism>
<dbReference type="Proteomes" id="UP000306985">
    <property type="component" value="Unassembled WGS sequence"/>
</dbReference>
<evidence type="ECO:0000313" key="3">
    <source>
        <dbReference type="Proteomes" id="UP000306985"/>
    </source>
</evidence>
<protein>
    <submittedName>
        <fullName evidence="2">Uncharacterized protein</fullName>
    </submittedName>
</protein>
<evidence type="ECO:0000256" key="1">
    <source>
        <dbReference type="SAM" id="MobiDB-lite"/>
    </source>
</evidence>